<dbReference type="InterPro" id="IPR036265">
    <property type="entry name" value="HIT-like_sf"/>
</dbReference>
<dbReference type="GO" id="GO:0071014">
    <property type="term" value="C:post-mRNA release spliceosomal complex"/>
    <property type="evidence" value="ECO:0007669"/>
    <property type="project" value="TreeGrafter"/>
</dbReference>
<evidence type="ECO:0000256" key="1">
    <source>
        <dbReference type="ARBA" id="ARBA00006795"/>
    </source>
</evidence>
<proteinExistence type="inferred from homology"/>
<accession>A0A1B6E6F5</accession>
<organism evidence="4">
    <name type="scientific">Clastoptera arizonana</name>
    <name type="common">Arizona spittle bug</name>
    <dbReference type="NCBI Taxonomy" id="38151"/>
    <lineage>
        <taxon>Eukaryota</taxon>
        <taxon>Metazoa</taxon>
        <taxon>Ecdysozoa</taxon>
        <taxon>Arthropoda</taxon>
        <taxon>Hexapoda</taxon>
        <taxon>Insecta</taxon>
        <taxon>Pterygota</taxon>
        <taxon>Neoptera</taxon>
        <taxon>Paraneoptera</taxon>
        <taxon>Hemiptera</taxon>
        <taxon>Auchenorrhyncha</taxon>
        <taxon>Cercopoidea</taxon>
        <taxon>Clastopteridae</taxon>
        <taxon>Clastoptera</taxon>
    </lineage>
</organism>
<dbReference type="InterPro" id="IPR006768">
    <property type="entry name" value="Cwf19-like_C_dom-1"/>
</dbReference>
<protein>
    <recommendedName>
        <fullName evidence="5">Cwf19-like C-terminal domain-containing protein</fullName>
    </recommendedName>
</protein>
<evidence type="ECO:0000313" key="4">
    <source>
        <dbReference type="EMBL" id="JAS33523.1"/>
    </source>
</evidence>
<evidence type="ECO:0000259" key="3">
    <source>
        <dbReference type="Pfam" id="PF04677"/>
    </source>
</evidence>
<dbReference type="InterPro" id="IPR040194">
    <property type="entry name" value="Cwf19-like"/>
</dbReference>
<comment type="similarity">
    <text evidence="1">Belongs to the CWF19 family.</text>
</comment>
<feature type="domain" description="Cwf19-like C-terminal" evidence="3">
    <location>
        <begin position="301"/>
        <end position="416"/>
    </location>
</feature>
<dbReference type="GO" id="GO:0000398">
    <property type="term" value="P:mRNA splicing, via spliceosome"/>
    <property type="evidence" value="ECO:0007669"/>
    <property type="project" value="TreeGrafter"/>
</dbReference>
<dbReference type="GO" id="GO:0061632">
    <property type="term" value="F:RNA lariat debranching enzyme activator activity"/>
    <property type="evidence" value="ECO:0007669"/>
    <property type="project" value="TreeGrafter"/>
</dbReference>
<dbReference type="Pfam" id="PF04677">
    <property type="entry name" value="CwfJ_C_1"/>
    <property type="match status" value="1"/>
</dbReference>
<dbReference type="Gene3D" id="3.30.428.10">
    <property type="entry name" value="HIT-like"/>
    <property type="match status" value="1"/>
</dbReference>
<dbReference type="InterPro" id="IPR006767">
    <property type="entry name" value="Cwf19-like_C_dom-2"/>
</dbReference>
<gene>
    <name evidence="4" type="ORF">g.7613</name>
</gene>
<dbReference type="PANTHER" id="PTHR12072">
    <property type="entry name" value="CWF19, CELL CYCLE CONTROL PROTEIN"/>
    <property type="match status" value="1"/>
</dbReference>
<evidence type="ECO:0000259" key="2">
    <source>
        <dbReference type="Pfam" id="PF04676"/>
    </source>
</evidence>
<dbReference type="CDD" id="cd07380">
    <property type="entry name" value="MPP_CWF19_N"/>
    <property type="match status" value="1"/>
</dbReference>
<dbReference type="PANTHER" id="PTHR12072:SF4">
    <property type="entry name" value="CWF19-LIKE PROTEIN 1"/>
    <property type="match status" value="1"/>
</dbReference>
<feature type="domain" description="Cwf19-like protein C-terminal" evidence="2">
    <location>
        <begin position="429"/>
        <end position="515"/>
    </location>
</feature>
<dbReference type="Pfam" id="PF04676">
    <property type="entry name" value="CwfJ_C_2"/>
    <property type="match status" value="1"/>
</dbReference>
<dbReference type="AlphaFoldDB" id="A0A1B6E6F5"/>
<reference evidence="4" key="1">
    <citation type="submission" date="2015-12" db="EMBL/GenBank/DDBJ databases">
        <title>De novo transcriptome assembly of four potential Pierce s Disease insect vectors from Arizona vineyards.</title>
        <authorList>
            <person name="Tassone E.E."/>
        </authorList>
    </citation>
    <scope>NUCLEOTIDE SEQUENCE</scope>
</reference>
<sequence>MADKQKILICGDVNGKFKHLFSRVANINKKSGPFDFLLCVGNFFGTSDNDWLPYKNGSISVPVPTYVLGPNNDKQVHFYPDINGCEIAPNISYLGKRGVFSSSTGLKIAYLSGVEGKESTDFSFTAKDVTKVRDLCTKGQPSYLGIDFLLTSAWPKEICRLDSKSQVEPVSSSSALLSWLAVQIKPRYYFCALESIYYERSPYKNLDNGNGIHCTRFIALSSVDNPKKHKWLYALNVTSMDVMRRTELFQQTTDQTDLPYSGVALSGTCGNVSLENPTQFFYDMTPVKRKNDDDQGKGKRQRPSFDQGKCWFCLASPQVEKHMVISIGTEVYLALAKGGLVPHHVLILPITHHQAVSQIPESILVEIEKFKKALTKCFAKDGKVPVFFERNYKTSHLQIQVVPVPQNLSVNLKMKFEDFAEAEGVNLDELPENTRLDQIAPPGTPYFYLELPSKEILYHRVRKNFPLQFAREVLASSSVLNVEERVDWKDCTVSKEEETALTQKFRKYFEPFDFTL</sequence>
<evidence type="ECO:0008006" key="5">
    <source>
        <dbReference type="Google" id="ProtNLM"/>
    </source>
</evidence>
<dbReference type="EMBL" id="GEDC01003775">
    <property type="protein sequence ID" value="JAS33523.1"/>
    <property type="molecule type" value="Transcribed_RNA"/>
</dbReference>
<name>A0A1B6E6F5_9HEMI</name>
<dbReference type="SUPFAM" id="SSF54197">
    <property type="entry name" value="HIT-like"/>
    <property type="match status" value="1"/>
</dbReference>